<dbReference type="PANTHER" id="PTHR30570:SF1">
    <property type="entry name" value="PHOSPHATE-BINDING PROTEIN PSTS"/>
    <property type="match status" value="1"/>
</dbReference>
<dbReference type="InterPro" id="IPR050811">
    <property type="entry name" value="Phosphate_ABC_transporter"/>
</dbReference>
<organism evidence="10 11">
    <name type="scientific">Candidatus Faeciplasma pullistercoris</name>
    <dbReference type="NCBI Taxonomy" id="2840800"/>
    <lineage>
        <taxon>Bacteria</taxon>
        <taxon>Bacillati</taxon>
        <taxon>Bacillota</taxon>
        <taxon>Clostridia</taxon>
        <taxon>Eubacteriales</taxon>
        <taxon>Oscillospiraceae</taxon>
        <taxon>Oscillospiraceae incertae sedis</taxon>
        <taxon>Candidatus Faeciplasma</taxon>
    </lineage>
</organism>
<comment type="subunit">
    <text evidence="4">The complex is composed of two ATP-binding proteins (PstB), two transmembrane proteins (PstC and PstA) and a solute-binding protein (PstS).</text>
</comment>
<evidence type="ECO:0000256" key="1">
    <source>
        <dbReference type="ARBA" id="ARBA00002841"/>
    </source>
</evidence>
<name>A0A9D1KJ65_9FIRM</name>
<comment type="similarity">
    <text evidence="3">Belongs to the PstS family.</text>
</comment>
<dbReference type="EMBL" id="DVLL01000012">
    <property type="protein sequence ID" value="HIT58584.1"/>
    <property type="molecule type" value="Genomic_DNA"/>
</dbReference>
<evidence type="ECO:0000256" key="2">
    <source>
        <dbReference type="ARBA" id="ARBA00004193"/>
    </source>
</evidence>
<keyword evidence="5" id="KW-0592">Phosphate transport</keyword>
<protein>
    <submittedName>
        <fullName evidence="10">Substrate-binding domain-containing protein</fullName>
    </submittedName>
</protein>
<keyword evidence="6" id="KW-0732">Signal</keyword>
<sequence length="328" mass="35737">MRLAGQLAALALTAAVFAAFNLGMYQLLTRRLSNNFSDASRAQMVDVGQYLPFEDGSDLPEIDASLTLTGDLPVLDGAAALVPVYAAVIDSVYPQGCVTYEGGSFSSDNYYGENFAPDSVMQYNNTVRGYQAIVDGSTDILFCASPSQEQLDYALSMGVELKFVPIGLEGFVFFVNSQNPIENLSSSDIRKIYSCEYTNWSEVGGANRVINPVTRLQGSGSQTVFEAFMGDTKIGIKSPLAIAGGSIGFSFRYYMDGMVGNEGVKMISVDGVYPSSENIKNRSYPIITEFYAIYRSDNENENIPLLIDWLLSEEGQELIEKTGYVGIK</sequence>
<dbReference type="AlphaFoldDB" id="A0A9D1KJ65"/>
<dbReference type="Pfam" id="PF12849">
    <property type="entry name" value="PBP_like_2"/>
    <property type="match status" value="1"/>
</dbReference>
<evidence type="ECO:0000256" key="5">
    <source>
        <dbReference type="ARBA" id="ARBA00022592"/>
    </source>
</evidence>
<evidence type="ECO:0000256" key="6">
    <source>
        <dbReference type="ARBA" id="ARBA00022729"/>
    </source>
</evidence>
<evidence type="ECO:0000259" key="9">
    <source>
        <dbReference type="Pfam" id="PF12849"/>
    </source>
</evidence>
<proteinExistence type="inferred from homology"/>
<reference evidence="10" key="1">
    <citation type="submission" date="2020-10" db="EMBL/GenBank/DDBJ databases">
        <authorList>
            <person name="Gilroy R."/>
        </authorList>
    </citation>
    <scope>NUCLEOTIDE SEQUENCE</scope>
    <source>
        <strain evidence="10">CHK33-4379</strain>
    </source>
</reference>
<keyword evidence="8" id="KW-0449">Lipoprotein</keyword>
<dbReference type="Gene3D" id="3.40.190.10">
    <property type="entry name" value="Periplasmic binding protein-like II"/>
    <property type="match status" value="2"/>
</dbReference>
<feature type="domain" description="PBP" evidence="9">
    <location>
        <begin position="123"/>
        <end position="314"/>
    </location>
</feature>
<keyword evidence="5" id="KW-0813">Transport</keyword>
<evidence type="ECO:0000313" key="11">
    <source>
        <dbReference type="Proteomes" id="UP000824136"/>
    </source>
</evidence>
<gene>
    <name evidence="10" type="ORF">IAC39_02565</name>
</gene>
<dbReference type="GO" id="GO:0006817">
    <property type="term" value="P:phosphate ion transport"/>
    <property type="evidence" value="ECO:0007669"/>
    <property type="project" value="UniProtKB-KW"/>
</dbReference>
<accession>A0A9D1KJ65</accession>
<dbReference type="PANTHER" id="PTHR30570">
    <property type="entry name" value="PERIPLASMIC PHOSPHATE BINDING COMPONENT OF PHOSPHATE ABC TRANSPORTER"/>
    <property type="match status" value="1"/>
</dbReference>
<dbReference type="SUPFAM" id="SSF53850">
    <property type="entry name" value="Periplasmic binding protein-like II"/>
    <property type="match status" value="1"/>
</dbReference>
<evidence type="ECO:0000256" key="7">
    <source>
        <dbReference type="ARBA" id="ARBA00023139"/>
    </source>
</evidence>
<dbReference type="InterPro" id="IPR024370">
    <property type="entry name" value="PBP_domain"/>
</dbReference>
<dbReference type="Proteomes" id="UP000824136">
    <property type="component" value="Unassembled WGS sequence"/>
</dbReference>
<comment type="function">
    <text evidence="1">Part of the ABC transporter complex PstSACB involved in phosphate import.</text>
</comment>
<dbReference type="GO" id="GO:0005886">
    <property type="term" value="C:plasma membrane"/>
    <property type="evidence" value="ECO:0007669"/>
    <property type="project" value="UniProtKB-SubCell"/>
</dbReference>
<evidence type="ECO:0000256" key="3">
    <source>
        <dbReference type="ARBA" id="ARBA00008725"/>
    </source>
</evidence>
<comment type="caution">
    <text evidence="10">The sequence shown here is derived from an EMBL/GenBank/DDBJ whole genome shotgun (WGS) entry which is preliminary data.</text>
</comment>
<evidence type="ECO:0000256" key="4">
    <source>
        <dbReference type="ARBA" id="ARBA00011529"/>
    </source>
</evidence>
<comment type="subcellular location">
    <subcellularLocation>
        <location evidence="2">Cell membrane</location>
        <topology evidence="2">Lipid-anchor</topology>
    </subcellularLocation>
</comment>
<reference evidence="10" key="2">
    <citation type="journal article" date="2021" name="PeerJ">
        <title>Extensive microbial diversity within the chicken gut microbiome revealed by metagenomics and culture.</title>
        <authorList>
            <person name="Gilroy R."/>
            <person name="Ravi A."/>
            <person name="Getino M."/>
            <person name="Pursley I."/>
            <person name="Horton D.L."/>
            <person name="Alikhan N.F."/>
            <person name="Baker D."/>
            <person name="Gharbi K."/>
            <person name="Hall N."/>
            <person name="Watson M."/>
            <person name="Adriaenssens E.M."/>
            <person name="Foster-Nyarko E."/>
            <person name="Jarju S."/>
            <person name="Secka A."/>
            <person name="Antonio M."/>
            <person name="Oren A."/>
            <person name="Chaudhuri R.R."/>
            <person name="La Ragione R."/>
            <person name="Hildebrand F."/>
            <person name="Pallen M.J."/>
        </authorList>
    </citation>
    <scope>NUCLEOTIDE SEQUENCE</scope>
    <source>
        <strain evidence="10">CHK33-4379</strain>
    </source>
</reference>
<evidence type="ECO:0000313" key="10">
    <source>
        <dbReference type="EMBL" id="HIT58584.1"/>
    </source>
</evidence>
<evidence type="ECO:0000256" key="8">
    <source>
        <dbReference type="ARBA" id="ARBA00023288"/>
    </source>
</evidence>
<keyword evidence="7" id="KW-0564">Palmitate</keyword>